<keyword evidence="2" id="KW-1185">Reference proteome</keyword>
<sequence length="72" mass="8795">MDYILKAYFKLQKQHRLHRQLCCRPRSSKSEVFNEFTRAVRLRDDDPIQVRRRNSKVAQKRYRWPGLWSSGS</sequence>
<dbReference type="EMBL" id="CAVMBE010000017">
    <property type="protein sequence ID" value="CAK3971352.1"/>
    <property type="molecule type" value="Genomic_DNA"/>
</dbReference>
<comment type="caution">
    <text evidence="1">The sequence shown here is derived from an EMBL/GenBank/DDBJ whole genome shotgun (WGS) entry which is preliminary data.</text>
</comment>
<protein>
    <submittedName>
        <fullName evidence="1">Uncharacterized protein</fullName>
    </submittedName>
</protein>
<gene>
    <name evidence="1" type="ORF">LECACI_7A003597</name>
</gene>
<organism evidence="1 2">
    <name type="scientific">Lecanosticta acicola</name>
    <dbReference type="NCBI Taxonomy" id="111012"/>
    <lineage>
        <taxon>Eukaryota</taxon>
        <taxon>Fungi</taxon>
        <taxon>Dikarya</taxon>
        <taxon>Ascomycota</taxon>
        <taxon>Pezizomycotina</taxon>
        <taxon>Dothideomycetes</taxon>
        <taxon>Dothideomycetidae</taxon>
        <taxon>Mycosphaerellales</taxon>
        <taxon>Mycosphaerellaceae</taxon>
        <taxon>Lecanosticta</taxon>
    </lineage>
</organism>
<dbReference type="AlphaFoldDB" id="A0AAI8YX42"/>
<proteinExistence type="predicted"/>
<evidence type="ECO:0000313" key="2">
    <source>
        <dbReference type="Proteomes" id="UP001296104"/>
    </source>
</evidence>
<dbReference type="Proteomes" id="UP001296104">
    <property type="component" value="Unassembled WGS sequence"/>
</dbReference>
<accession>A0AAI8YX42</accession>
<name>A0AAI8YX42_9PEZI</name>
<evidence type="ECO:0000313" key="1">
    <source>
        <dbReference type="EMBL" id="CAK3971352.1"/>
    </source>
</evidence>
<reference evidence="1" key="1">
    <citation type="submission" date="2023-11" db="EMBL/GenBank/DDBJ databases">
        <authorList>
            <person name="Alioto T."/>
            <person name="Alioto T."/>
            <person name="Gomez Garrido J."/>
        </authorList>
    </citation>
    <scope>NUCLEOTIDE SEQUENCE</scope>
</reference>